<dbReference type="AlphaFoldDB" id="A0A8X7NLH9"/>
<protein>
    <recommendedName>
        <fullName evidence="1">Anaphase-promoting complex subunit 4</fullName>
    </recommendedName>
</protein>
<dbReference type="Proteomes" id="UP000590412">
    <property type="component" value="Unassembled WGS sequence"/>
</dbReference>
<evidence type="ECO:0000259" key="6">
    <source>
        <dbReference type="Pfam" id="PF12894"/>
    </source>
</evidence>
<sequence length="586" mass="67987">MPSKTFSIFSPEFKYISCDPDERLADEDGEVSVVHVGQFPLKSDPKSILAWCPKMNLLLMTRDKNTLHCFRIRGEEIYFVNNGAEIKGITCHEKNFCLSGADKTIKIYDSSDGKLIKTLDQKFADIEFIHWSSTNYQLKNKVLKSLPIIYNDISYNLDYLVINDEKSITFTINKVLNINIVTKYQIRSQVQSALFEQKYLDDSQRLISIEIPTKSREAYADSMILLCQVIEYLERSKSTLSEIEKELKTFYVAINRYLSNLKTEIKGDLLQDLGDMLLTGTIPDNTKDFWVNQFGERGLKKMNKLLEIVFEECHKKIFQYLIAPMERVIALLDELNGITKWKNPIELDEKDINKLTKECQAELKAYTQFIWDLKEEKEHYEEFFNWWKTIVDKFADKEETNSYSTSKLLEFIHANLLQSKVLQYISTDFDTIKQLGERNLLSESQQNLSDSFQVILDQVDDYHQSNVEISVYAEVYHPTPSFDMRGSTWGLQIVEAHTDYYDKTLEVWKANGQVIDKVEGARGFEFSDKDMVALTKDSLYVLDHATTTPVPLPDLPFEPAHLAVNSKYVWITDKNKVHYAVLKLVL</sequence>
<evidence type="ECO:0000313" key="8">
    <source>
        <dbReference type="EMBL" id="KAF6048864.1"/>
    </source>
</evidence>
<evidence type="ECO:0000256" key="1">
    <source>
        <dbReference type="ARBA" id="ARBA00016067"/>
    </source>
</evidence>
<dbReference type="InterPro" id="IPR024790">
    <property type="entry name" value="APC4_long_dom"/>
</dbReference>
<dbReference type="PANTHER" id="PTHR13260">
    <property type="entry name" value="ANAPHASE PROMOTING COMPLEX SUBUNIT 4 APC4"/>
    <property type="match status" value="1"/>
</dbReference>
<feature type="domain" description="Anaphase-promoting complex subunit 4 long" evidence="7">
    <location>
        <begin position="207"/>
        <end position="396"/>
    </location>
</feature>
<dbReference type="EMBL" id="JABWAB010000006">
    <property type="protein sequence ID" value="KAF6048864.1"/>
    <property type="molecule type" value="Genomic_DNA"/>
</dbReference>
<dbReference type="SUPFAM" id="SSF50978">
    <property type="entry name" value="WD40 repeat-like"/>
    <property type="match status" value="1"/>
</dbReference>
<dbReference type="InterPro" id="IPR015943">
    <property type="entry name" value="WD40/YVTN_repeat-like_dom_sf"/>
</dbReference>
<dbReference type="GO" id="GO:0051301">
    <property type="term" value="P:cell division"/>
    <property type="evidence" value="ECO:0007669"/>
    <property type="project" value="UniProtKB-KW"/>
</dbReference>
<evidence type="ECO:0000256" key="5">
    <source>
        <dbReference type="ARBA" id="ARBA00023306"/>
    </source>
</evidence>
<keyword evidence="3" id="KW-0498">Mitosis</keyword>
<name>A0A8X7NLH9_CANPA</name>
<evidence type="ECO:0000256" key="3">
    <source>
        <dbReference type="ARBA" id="ARBA00022776"/>
    </source>
</evidence>
<evidence type="ECO:0000256" key="4">
    <source>
        <dbReference type="ARBA" id="ARBA00022786"/>
    </source>
</evidence>
<feature type="domain" description="Anaphase-promoting complex subunit 4-like WD40" evidence="6">
    <location>
        <begin position="49"/>
        <end position="133"/>
    </location>
</feature>
<dbReference type="GO" id="GO:0034399">
    <property type="term" value="C:nuclear periphery"/>
    <property type="evidence" value="ECO:0007669"/>
    <property type="project" value="TreeGrafter"/>
</dbReference>
<reference evidence="8" key="1">
    <citation type="submission" date="2020-03" db="EMBL/GenBank/DDBJ databases">
        <title>FDA dAtabase for Regulatory Grade micrObial Sequences (FDA-ARGOS): Supporting development and validation of Infectious Disease Dx tests.</title>
        <authorList>
            <person name="Campos J."/>
            <person name="Goldberg B."/>
            <person name="Tallon L."/>
            <person name="Sadzewicz L."/>
            <person name="Vavikolanu K."/>
            <person name="Mehta A."/>
            <person name="Aluvathingal J."/>
            <person name="Nadendla S."/>
            <person name="Nandy P."/>
            <person name="Geyer C."/>
            <person name="Yan Y."/>
            <person name="Sichtig H."/>
        </authorList>
    </citation>
    <scope>NUCLEOTIDE SEQUENCE [LARGE SCALE GENOMIC DNA]</scope>
    <source>
        <strain evidence="8">FDAARGOS_652</strain>
    </source>
</reference>
<proteinExistence type="predicted"/>
<keyword evidence="5" id="KW-0131">Cell cycle</keyword>
<evidence type="ECO:0000256" key="2">
    <source>
        <dbReference type="ARBA" id="ARBA00022618"/>
    </source>
</evidence>
<dbReference type="InterPro" id="IPR036322">
    <property type="entry name" value="WD40_repeat_dom_sf"/>
</dbReference>
<keyword evidence="4" id="KW-0833">Ubl conjugation pathway</keyword>
<dbReference type="GO" id="GO:0031145">
    <property type="term" value="P:anaphase-promoting complex-dependent catabolic process"/>
    <property type="evidence" value="ECO:0007669"/>
    <property type="project" value="InterPro"/>
</dbReference>
<accession>A0A8X7NLH9</accession>
<keyword evidence="2" id="KW-0132">Cell division</keyword>
<dbReference type="GO" id="GO:0070979">
    <property type="term" value="P:protein K11-linked ubiquitination"/>
    <property type="evidence" value="ECO:0007669"/>
    <property type="project" value="TreeGrafter"/>
</dbReference>
<dbReference type="PANTHER" id="PTHR13260:SF0">
    <property type="entry name" value="ANAPHASE-PROMOTING COMPLEX SUBUNIT 4"/>
    <property type="match status" value="1"/>
</dbReference>
<dbReference type="Pfam" id="PF12896">
    <property type="entry name" value="ANAPC4"/>
    <property type="match status" value="1"/>
</dbReference>
<dbReference type="Pfam" id="PF12894">
    <property type="entry name" value="ANAPC4_WD40"/>
    <property type="match status" value="1"/>
</dbReference>
<evidence type="ECO:0000313" key="9">
    <source>
        <dbReference type="Proteomes" id="UP000590412"/>
    </source>
</evidence>
<organism evidence="8 9">
    <name type="scientific">Candida parapsilosis</name>
    <name type="common">Yeast</name>
    <dbReference type="NCBI Taxonomy" id="5480"/>
    <lineage>
        <taxon>Eukaryota</taxon>
        <taxon>Fungi</taxon>
        <taxon>Dikarya</taxon>
        <taxon>Ascomycota</taxon>
        <taxon>Saccharomycotina</taxon>
        <taxon>Pichiomycetes</taxon>
        <taxon>Debaryomycetaceae</taxon>
        <taxon>Candida/Lodderomyces clade</taxon>
        <taxon>Candida</taxon>
    </lineage>
</organism>
<comment type="caution">
    <text evidence="8">The sequence shown here is derived from an EMBL/GenBank/DDBJ whole genome shotgun (WGS) entry which is preliminary data.</text>
</comment>
<dbReference type="Gene3D" id="2.130.10.10">
    <property type="entry name" value="YVTN repeat-like/Quinoprotein amine dehydrogenase"/>
    <property type="match status" value="1"/>
</dbReference>
<gene>
    <name evidence="8" type="ORF">FOB60_004248</name>
</gene>
<evidence type="ECO:0000259" key="7">
    <source>
        <dbReference type="Pfam" id="PF12896"/>
    </source>
</evidence>
<dbReference type="InterPro" id="IPR024789">
    <property type="entry name" value="APC4"/>
</dbReference>
<dbReference type="GO" id="GO:0005680">
    <property type="term" value="C:anaphase-promoting complex"/>
    <property type="evidence" value="ECO:0007669"/>
    <property type="project" value="InterPro"/>
</dbReference>
<dbReference type="InterPro" id="IPR024977">
    <property type="entry name" value="Apc4-like_WD40_dom"/>
</dbReference>